<accession>A0A9Q1ASE4</accession>
<feature type="region of interest" description="Disordered" evidence="1">
    <location>
        <begin position="24"/>
        <end position="67"/>
    </location>
</feature>
<dbReference type="AlphaFoldDB" id="A0A9Q1ASE4"/>
<evidence type="ECO:0000313" key="2">
    <source>
        <dbReference type="EMBL" id="KAJ7308017.1"/>
    </source>
</evidence>
<evidence type="ECO:0000256" key="1">
    <source>
        <dbReference type="SAM" id="MobiDB-lite"/>
    </source>
</evidence>
<comment type="caution">
    <text evidence="2">The sequence shown here is derived from an EMBL/GenBank/DDBJ whole genome shotgun (WGS) entry which is preliminary data.</text>
</comment>
<sequence length="99" mass="11128">MHWGLSADEAKLIQLRCCDHEKDQIDSSDKKGYSSSAPQKLQTAFAERQERRGGTGRRRKVEKGRSARNNVCLQLDTSAHEAPLVPCALHTCRSMHVHT</sequence>
<keyword evidence="3" id="KW-1185">Reference proteome</keyword>
<organism evidence="2 3">
    <name type="scientific">Phrynocephalus forsythii</name>
    <dbReference type="NCBI Taxonomy" id="171643"/>
    <lineage>
        <taxon>Eukaryota</taxon>
        <taxon>Metazoa</taxon>
        <taxon>Chordata</taxon>
        <taxon>Craniata</taxon>
        <taxon>Vertebrata</taxon>
        <taxon>Euteleostomi</taxon>
        <taxon>Lepidosauria</taxon>
        <taxon>Squamata</taxon>
        <taxon>Bifurcata</taxon>
        <taxon>Unidentata</taxon>
        <taxon>Episquamata</taxon>
        <taxon>Toxicofera</taxon>
        <taxon>Iguania</taxon>
        <taxon>Acrodonta</taxon>
        <taxon>Agamidae</taxon>
        <taxon>Agaminae</taxon>
        <taxon>Phrynocephalus</taxon>
    </lineage>
</organism>
<reference evidence="2" key="1">
    <citation type="journal article" date="2023" name="DNA Res.">
        <title>Chromosome-level genome assembly of Phrynocephalus forsythii using third-generation DNA sequencing and Hi-C analysis.</title>
        <authorList>
            <person name="Qi Y."/>
            <person name="Zhao W."/>
            <person name="Zhao Y."/>
            <person name="Niu C."/>
            <person name="Cao S."/>
            <person name="Zhang Y."/>
        </authorList>
    </citation>
    <scope>NUCLEOTIDE SEQUENCE</scope>
    <source>
        <tissue evidence="2">Muscle</tissue>
    </source>
</reference>
<name>A0A9Q1ASE4_9SAUR</name>
<protein>
    <submittedName>
        <fullName evidence="2">Uncharacterized protein</fullName>
    </submittedName>
</protein>
<feature type="compositionally biased region" description="Polar residues" evidence="1">
    <location>
        <begin position="33"/>
        <end position="42"/>
    </location>
</feature>
<dbReference type="Proteomes" id="UP001142489">
    <property type="component" value="Unassembled WGS sequence"/>
</dbReference>
<evidence type="ECO:0000313" key="3">
    <source>
        <dbReference type="Proteomes" id="UP001142489"/>
    </source>
</evidence>
<gene>
    <name evidence="2" type="ORF">JRQ81_008517</name>
</gene>
<proteinExistence type="predicted"/>
<dbReference type="EMBL" id="JAPFRF010000018">
    <property type="protein sequence ID" value="KAJ7308017.1"/>
    <property type="molecule type" value="Genomic_DNA"/>
</dbReference>